<dbReference type="EMBL" id="AUXT01000143">
    <property type="protein sequence ID" value="KZN48860.1"/>
    <property type="molecule type" value="Genomic_DNA"/>
</dbReference>
<dbReference type="Pfam" id="PF10985">
    <property type="entry name" value="DUF2805"/>
    <property type="match status" value="1"/>
</dbReference>
<gene>
    <name evidence="1" type="ORF">N482_06915</name>
</gene>
<dbReference type="NCBIfam" id="TIGR03643">
    <property type="entry name" value="TIGR03643 family protein"/>
    <property type="match status" value="1"/>
</dbReference>
<dbReference type="AlphaFoldDB" id="A0A167DHY5"/>
<reference evidence="1 2" key="1">
    <citation type="submission" date="2013-07" db="EMBL/GenBank/DDBJ databases">
        <title>Comparative Genomic and Metabolomic Analysis of Twelve Strains of Pseudoalteromonas luteoviolacea.</title>
        <authorList>
            <person name="Vynne N.G."/>
            <person name="Mansson M."/>
            <person name="Gram L."/>
        </authorList>
    </citation>
    <scope>NUCLEOTIDE SEQUENCE [LARGE SCALE GENOMIC DNA]</scope>
    <source>
        <strain evidence="1 2">NCIMB 1942</strain>
    </source>
</reference>
<comment type="caution">
    <text evidence="1">The sequence shown here is derived from an EMBL/GenBank/DDBJ whole genome shotgun (WGS) entry which is preliminary data.</text>
</comment>
<dbReference type="InterPro" id="IPR019882">
    <property type="entry name" value="CHP03643"/>
</dbReference>
<sequence length="83" mass="10222">MQFREDETSRIIEMAWEDRTPFEAIHTLFKLDEQAVIQLMRRNLKPRSFNSWRTRVSGRKTKHLHMRSKDIVRGYCKTQYKHR</sequence>
<dbReference type="Proteomes" id="UP000076587">
    <property type="component" value="Unassembled WGS sequence"/>
</dbReference>
<accession>A0A167DHY5</accession>
<dbReference type="RefSeq" id="WP_063376427.1">
    <property type="nucleotide sequence ID" value="NZ_AUXT01000143.1"/>
</dbReference>
<evidence type="ECO:0000313" key="2">
    <source>
        <dbReference type="Proteomes" id="UP000076587"/>
    </source>
</evidence>
<evidence type="ECO:0008006" key="3">
    <source>
        <dbReference type="Google" id="ProtNLM"/>
    </source>
</evidence>
<evidence type="ECO:0000313" key="1">
    <source>
        <dbReference type="EMBL" id="KZN48860.1"/>
    </source>
</evidence>
<dbReference type="OrthoDB" id="289296at2"/>
<protein>
    <recommendedName>
        <fullName evidence="3">Fumarylacetoacetate hydrolase</fullName>
    </recommendedName>
</protein>
<proteinExistence type="predicted"/>
<organism evidence="1 2">
    <name type="scientific">Pseudoalteromonas luteoviolacea NCIMB 1942</name>
    <dbReference type="NCBI Taxonomy" id="1365253"/>
    <lineage>
        <taxon>Bacteria</taxon>
        <taxon>Pseudomonadati</taxon>
        <taxon>Pseudomonadota</taxon>
        <taxon>Gammaproteobacteria</taxon>
        <taxon>Alteromonadales</taxon>
        <taxon>Pseudoalteromonadaceae</taxon>
        <taxon>Pseudoalteromonas</taxon>
    </lineage>
</organism>
<name>A0A167DHY5_9GAMM</name>
<dbReference type="PATRIC" id="fig|1365253.3.peg.1633"/>